<comment type="similarity">
    <text evidence="1">Belongs to the cytochrome P450 family.</text>
</comment>
<evidence type="ECO:0000256" key="1">
    <source>
        <dbReference type="ARBA" id="ARBA00010617"/>
    </source>
</evidence>
<keyword evidence="2" id="KW-0349">Heme</keyword>
<proteinExistence type="inferred from homology"/>
<dbReference type="OrthoDB" id="4511632at2"/>
<evidence type="ECO:0000256" key="3">
    <source>
        <dbReference type="ARBA" id="ARBA00022723"/>
    </source>
</evidence>
<dbReference type="InterPro" id="IPR002397">
    <property type="entry name" value="Cyt_P450_B"/>
</dbReference>
<evidence type="ECO:0000256" key="2">
    <source>
        <dbReference type="ARBA" id="ARBA00022617"/>
    </source>
</evidence>
<keyword evidence="5" id="KW-0408">Iron</keyword>
<dbReference type="GO" id="GO:0004497">
    <property type="term" value="F:monooxygenase activity"/>
    <property type="evidence" value="ECO:0007669"/>
    <property type="project" value="UniProtKB-KW"/>
</dbReference>
<sequence>MATVFDDDFARDPWPVLRALRDDGGVHRIITPDGPPAWLVTRYDGVRGGLLDDRLSTNLRYADGPDYRGFAVPAPLGVFQTSEPGDLARLRRPVITELRGVGEWSGRIPDLVDQLLRRLDPTAELDLVEQVAVPLPAAVLAQLLGLPADLRDRLLGWANSTLRPHAAPRARDTLAAMQEILAATLAVGRRVGPESTLGRLTGSSALNSGETVGLLFYLLFVWYEVLADAISGAVLALSSRPDQLDFLRSEPDRATAGDELLRYVSPQVLAGPRFATEDLDIGGQRISAGQTVLLCLASANHDEAVFRRPDELDLSRNPNPHLSFGHGSHACVSTGLVRPMLAEILVAIYTRWPGLRVTGCEPEIAWRSGFRHRGPVSLPVKPT</sequence>
<keyword evidence="6" id="KW-0503">Monooxygenase</keyword>
<evidence type="ECO:0000256" key="5">
    <source>
        <dbReference type="ARBA" id="ARBA00023004"/>
    </source>
</evidence>
<keyword evidence="4" id="KW-0560">Oxidoreductase</keyword>
<dbReference type="SUPFAM" id="SSF48264">
    <property type="entry name" value="Cytochrome P450"/>
    <property type="match status" value="1"/>
</dbReference>
<evidence type="ECO:0000313" key="8">
    <source>
        <dbReference type="Proteomes" id="UP000279275"/>
    </source>
</evidence>
<dbReference type="Gene3D" id="1.10.630.10">
    <property type="entry name" value="Cytochrome P450"/>
    <property type="match status" value="1"/>
</dbReference>
<dbReference type="PANTHER" id="PTHR46696">
    <property type="entry name" value="P450, PUTATIVE (EUROFUNG)-RELATED"/>
    <property type="match status" value="1"/>
</dbReference>
<name>A0A3M2L9H7_9NOCA</name>
<accession>A0A3M2L9H7</accession>
<dbReference type="RefSeq" id="WP_122189179.1">
    <property type="nucleotide sequence ID" value="NZ_RFFH01000007.1"/>
</dbReference>
<protein>
    <submittedName>
        <fullName evidence="7">Cytochrome P450</fullName>
    </submittedName>
</protein>
<dbReference type="InterPro" id="IPR001128">
    <property type="entry name" value="Cyt_P450"/>
</dbReference>
<organism evidence="7 8">
    <name type="scientific">Nocardia stercoris</name>
    <dbReference type="NCBI Taxonomy" id="2483361"/>
    <lineage>
        <taxon>Bacteria</taxon>
        <taxon>Bacillati</taxon>
        <taxon>Actinomycetota</taxon>
        <taxon>Actinomycetes</taxon>
        <taxon>Mycobacteriales</taxon>
        <taxon>Nocardiaceae</taxon>
        <taxon>Nocardia</taxon>
    </lineage>
</organism>
<evidence type="ECO:0000313" key="7">
    <source>
        <dbReference type="EMBL" id="RMI31228.1"/>
    </source>
</evidence>
<evidence type="ECO:0000256" key="4">
    <source>
        <dbReference type="ARBA" id="ARBA00023002"/>
    </source>
</evidence>
<dbReference type="Proteomes" id="UP000279275">
    <property type="component" value="Unassembled WGS sequence"/>
</dbReference>
<dbReference type="Pfam" id="PF00067">
    <property type="entry name" value="p450"/>
    <property type="match status" value="1"/>
</dbReference>
<evidence type="ECO:0000256" key="6">
    <source>
        <dbReference type="ARBA" id="ARBA00023033"/>
    </source>
</evidence>
<dbReference type="GO" id="GO:0005506">
    <property type="term" value="F:iron ion binding"/>
    <property type="evidence" value="ECO:0007669"/>
    <property type="project" value="InterPro"/>
</dbReference>
<dbReference type="GO" id="GO:0016705">
    <property type="term" value="F:oxidoreductase activity, acting on paired donors, with incorporation or reduction of molecular oxygen"/>
    <property type="evidence" value="ECO:0007669"/>
    <property type="project" value="InterPro"/>
</dbReference>
<dbReference type="PANTHER" id="PTHR46696:SF1">
    <property type="entry name" value="CYTOCHROME P450 YJIB-RELATED"/>
    <property type="match status" value="1"/>
</dbReference>
<gene>
    <name evidence="7" type="ORF">EBN03_17785</name>
</gene>
<dbReference type="GO" id="GO:0020037">
    <property type="term" value="F:heme binding"/>
    <property type="evidence" value="ECO:0007669"/>
    <property type="project" value="InterPro"/>
</dbReference>
<reference evidence="7 8" key="1">
    <citation type="submission" date="2018-10" db="EMBL/GenBank/DDBJ databases">
        <title>Isolation from cow dung.</title>
        <authorList>
            <person name="Ling L."/>
        </authorList>
    </citation>
    <scope>NUCLEOTIDE SEQUENCE [LARGE SCALE GENOMIC DNA]</scope>
    <source>
        <strain evidence="7 8">NEAU-LL90</strain>
    </source>
</reference>
<comment type="caution">
    <text evidence="7">The sequence shown here is derived from an EMBL/GenBank/DDBJ whole genome shotgun (WGS) entry which is preliminary data.</text>
</comment>
<dbReference type="EMBL" id="RFFH01000007">
    <property type="protein sequence ID" value="RMI31228.1"/>
    <property type="molecule type" value="Genomic_DNA"/>
</dbReference>
<dbReference type="PRINTS" id="PR00359">
    <property type="entry name" value="BP450"/>
</dbReference>
<keyword evidence="8" id="KW-1185">Reference proteome</keyword>
<dbReference type="InterPro" id="IPR036396">
    <property type="entry name" value="Cyt_P450_sf"/>
</dbReference>
<dbReference type="AlphaFoldDB" id="A0A3M2L9H7"/>
<keyword evidence="3" id="KW-0479">Metal-binding</keyword>